<dbReference type="InterPro" id="IPR036249">
    <property type="entry name" value="Thioredoxin-like_sf"/>
</dbReference>
<keyword evidence="1" id="KW-0812">Transmembrane</keyword>
<sequence>MLSRCCRRCSNWDVHTFFVEMKKNVDVLIILFSAVGMWLTSFPSWSQSVKVTKDSSSFDALFNSESNIHDLGNSSYEIDFTRSGSVLGVLLYANWDADSNKAKSSFEAIQNIIPYNISAVNCGLTSSLCARTETVRSFPQLNVHTSPTAVFHYSGPFTIRHLLNSFRLIGSPMKAVNKLRDLLSLILNHKVIILGSFNFHCLQDMSDFNQFYQTSVTTNVRETSLQMNKDIVFSLSTIPHIYQSNAGTQITFVLSCGSKTYFDVHHIKSFEKNNLLHLVSQKVSDFRKHATACFNPVDITPLRNRRSDLWSSILRRNPILLLIGPHLTLAEPTDLPLYLLKVLKLSYLPHEQCHNFVMDPSLLNFKWNLSTKDSLEVLSKGAALASRKRCRLAANCPRWWAFISSHAEIRSENICGQKESLSGSRHNLQDHTDNFTQGNKINSTLSRILGLLGNNTIANNIIKQAVRLMYEISLFDTQNTMNFSSSLPNNYNGIDGRVVVEQLNFMCCHWYHVDLAVNTDESFNNECQNDALHTDISYEKLKSSVVYGLGCSFNRTLEFHTLDSSLQPTLAWEIGGYLHNSKWLGSNQLGAAIIDMQNENVFRLEEAVNFQSLSRFISAFHNSTLRPWLRHSGKNDEASFNYSRTADALILDIKHPIQLKNLIDQSFDLGEPRKNVILLYYSTTCVYSFGGNSALWQFESAARFFELNHRLLFAKVDVSKMDLPWHLTVENIPCIIFFPANRSSYSSVFPMESISSTDLFTQLVTFVHEQINHDECSHEQEQMSRFQNSSRFAAELTSHLLESMKSKASDELIQLLHESQNICNTQLLSYSKTLCLSGIQKAVFMKSHGYHSTKLTSTKMLNSLEEKLNRLNDKIVQNTFLFPLLTYQKQLMVQSIRIYSKLWNIISKHNAQIVDKLKILSNYSYLQL</sequence>
<reference evidence="3" key="2">
    <citation type="submission" date="2023-11" db="UniProtKB">
        <authorList>
            <consortium name="WormBaseParasite"/>
        </authorList>
    </citation>
    <scope>IDENTIFICATION</scope>
</reference>
<dbReference type="Proteomes" id="UP000050795">
    <property type="component" value="Unassembled WGS sequence"/>
</dbReference>
<dbReference type="WBParaSite" id="TREG1_20720.2">
    <property type="protein sequence ID" value="TREG1_20720.2"/>
    <property type="gene ID" value="TREG1_20720"/>
</dbReference>
<organism evidence="2 3">
    <name type="scientific">Trichobilharzia regenti</name>
    <name type="common">Nasal bird schistosome</name>
    <dbReference type="NCBI Taxonomy" id="157069"/>
    <lineage>
        <taxon>Eukaryota</taxon>
        <taxon>Metazoa</taxon>
        <taxon>Spiralia</taxon>
        <taxon>Lophotrochozoa</taxon>
        <taxon>Platyhelminthes</taxon>
        <taxon>Trematoda</taxon>
        <taxon>Digenea</taxon>
        <taxon>Strigeidida</taxon>
        <taxon>Schistosomatoidea</taxon>
        <taxon>Schistosomatidae</taxon>
        <taxon>Trichobilharzia</taxon>
    </lineage>
</organism>
<keyword evidence="1" id="KW-1133">Transmembrane helix</keyword>
<feature type="transmembrane region" description="Helical" evidence="1">
    <location>
        <begin position="27"/>
        <end position="45"/>
    </location>
</feature>
<evidence type="ECO:0000313" key="3">
    <source>
        <dbReference type="WBParaSite" id="TREG1_20720.2"/>
    </source>
</evidence>
<protein>
    <recommendedName>
        <fullName evidence="4">Thioredoxin domain-containing protein</fullName>
    </recommendedName>
</protein>
<proteinExistence type="predicted"/>
<dbReference type="Gene3D" id="3.40.30.10">
    <property type="entry name" value="Glutaredoxin"/>
    <property type="match status" value="1"/>
</dbReference>
<reference evidence="2" key="1">
    <citation type="submission" date="2022-06" db="EMBL/GenBank/DDBJ databases">
        <authorList>
            <person name="Berger JAMES D."/>
            <person name="Berger JAMES D."/>
        </authorList>
    </citation>
    <scope>NUCLEOTIDE SEQUENCE [LARGE SCALE GENOMIC DNA]</scope>
</reference>
<dbReference type="AlphaFoldDB" id="A0AA85JBK9"/>
<keyword evidence="1" id="KW-0472">Membrane</keyword>
<dbReference type="PANTHER" id="PTHR46497">
    <property type="entry name" value="THIOREDOXIN DOMAIN-CONTAINING PROTEIN 11"/>
    <property type="match status" value="1"/>
</dbReference>
<keyword evidence="2" id="KW-1185">Reference proteome</keyword>
<dbReference type="InterPro" id="IPR052792">
    <property type="entry name" value="Thioredoxin_dom-contain_11"/>
</dbReference>
<evidence type="ECO:0008006" key="4">
    <source>
        <dbReference type="Google" id="ProtNLM"/>
    </source>
</evidence>
<evidence type="ECO:0000313" key="2">
    <source>
        <dbReference type="Proteomes" id="UP000050795"/>
    </source>
</evidence>
<accession>A0AA85JBK9</accession>
<dbReference type="SUPFAM" id="SSF52833">
    <property type="entry name" value="Thioredoxin-like"/>
    <property type="match status" value="1"/>
</dbReference>
<name>A0AA85JBK9_TRIRE</name>
<evidence type="ECO:0000256" key="1">
    <source>
        <dbReference type="SAM" id="Phobius"/>
    </source>
</evidence>
<dbReference type="PANTHER" id="PTHR46497:SF1">
    <property type="entry name" value="THIOREDOXIN DOMAIN-CONTAINING PROTEIN 11"/>
    <property type="match status" value="1"/>
</dbReference>